<evidence type="ECO:0000256" key="3">
    <source>
        <dbReference type="ARBA" id="ARBA00023054"/>
    </source>
</evidence>
<comment type="subcellular location">
    <subcellularLocation>
        <location evidence="1">Cell projection</location>
        <location evidence="1">Cilium</location>
        <location evidence="1">Flagellum</location>
    </subcellularLocation>
</comment>
<gene>
    <name evidence="11" type="ORF">LY90DRAFT_698531</name>
</gene>
<dbReference type="EMBL" id="MCOG01000019">
    <property type="protein sequence ID" value="ORY77497.1"/>
    <property type="molecule type" value="Genomic_DNA"/>
</dbReference>
<reference evidence="11 12" key="1">
    <citation type="submission" date="2016-08" db="EMBL/GenBank/DDBJ databases">
        <title>A Parts List for Fungal Cellulosomes Revealed by Comparative Genomics.</title>
        <authorList>
            <consortium name="DOE Joint Genome Institute"/>
            <person name="Haitjema C.H."/>
            <person name="Gilmore S.P."/>
            <person name="Henske J.K."/>
            <person name="Solomon K.V."/>
            <person name="De Groot R."/>
            <person name="Kuo A."/>
            <person name="Mondo S.J."/>
            <person name="Salamov A.A."/>
            <person name="Labutti K."/>
            <person name="Zhao Z."/>
            <person name="Chiniquy J."/>
            <person name="Barry K."/>
            <person name="Brewer H.M."/>
            <person name="Purvine S.O."/>
            <person name="Wright A.T."/>
            <person name="Boxma B."/>
            <person name="Van Alen T."/>
            <person name="Hackstein J.H."/>
            <person name="Baker S.E."/>
            <person name="Grigoriev I.V."/>
            <person name="O'Malley M.A."/>
        </authorList>
    </citation>
    <scope>NUCLEOTIDE SEQUENCE [LARGE SCALE GENOMIC DNA]</scope>
    <source>
        <strain evidence="11 12">G1</strain>
    </source>
</reference>
<proteinExistence type="inferred from homology"/>
<dbReference type="InterPro" id="IPR033253">
    <property type="entry name" value="CFAP45"/>
</dbReference>
<evidence type="ECO:0000313" key="11">
    <source>
        <dbReference type="EMBL" id="ORY77497.1"/>
    </source>
</evidence>
<evidence type="ECO:0000256" key="7">
    <source>
        <dbReference type="ARBA" id="ARBA00034142"/>
    </source>
</evidence>
<evidence type="ECO:0000256" key="5">
    <source>
        <dbReference type="ARBA" id="ARBA00023273"/>
    </source>
</evidence>
<evidence type="ECO:0000313" key="12">
    <source>
        <dbReference type="Proteomes" id="UP000193920"/>
    </source>
</evidence>
<keyword evidence="4" id="KW-0969">Cilium</keyword>
<feature type="coiled-coil region" evidence="8">
    <location>
        <begin position="153"/>
        <end position="457"/>
    </location>
</feature>
<dbReference type="PANTHER" id="PTHR15504:SF0">
    <property type="entry name" value="CILIA- AND FLAGELLA-ASSOCIATED PROTEIN 45"/>
    <property type="match status" value="1"/>
</dbReference>
<evidence type="ECO:0000256" key="8">
    <source>
        <dbReference type="SAM" id="Coils"/>
    </source>
</evidence>
<evidence type="ECO:0000256" key="4">
    <source>
        <dbReference type="ARBA" id="ARBA00023069"/>
    </source>
</evidence>
<keyword evidence="5" id="KW-0966">Cell projection</keyword>
<sequence>MPIFDPYKNKKQKDEKIMVITKDNIRTLRPHNDICHISYGPNYDNIINLNEFRRIQNESIVITDEEKEKRKQKLINERIRKANIARERKQLIDEIDQKKNYLKKNKQNGNGNEENSTKKKNSQVNFLDILREEQSDEIKYLNELVLITKCQTIRDLQIEEKKFIEDKRKKENERLNSVIESYRLKEIQKENKAEEKRLQDIKVGASILKQQIEEREEQRMINQEINEQEGKALRQVFEKIKKDEINKRIQKEKEKRQRLYELQQENLEIARRKKEQQKKEEEEELKILEYLKKKDEKDKEQEEKRKKEKKEKEIQFRKILQNQLMEIERRNKTEKLRNQRKVEEDEKEWRRKEKEEALKKLRTHEEMKKELIKQRKERERVIAIESAKIRKEFYENIKKQRQEEEKEKEKERKLKEKRLQYTRDIKAQIKEKEDKLKKERQDQYKEALKLNNEKQERDSRLDHIKNIKINELRSLGVSDVLCSFIDRKYASQKKIFDFGQTNQTAI</sequence>
<dbReference type="OrthoDB" id="1902038at2759"/>
<evidence type="ECO:0000259" key="10">
    <source>
        <dbReference type="Pfam" id="PF13868"/>
    </source>
</evidence>
<feature type="region of interest" description="Disordered" evidence="9">
    <location>
        <begin position="99"/>
        <end position="121"/>
    </location>
</feature>
<dbReference type="AlphaFoldDB" id="A0A1Y2F1B4"/>
<feature type="domain" description="Trichohyalin-plectin-homology" evidence="10">
    <location>
        <begin position="132"/>
        <end position="477"/>
    </location>
</feature>
<accession>A0A1Y2F1B4</accession>
<protein>
    <recommendedName>
        <fullName evidence="7">Cilia- and flagella-associated protein 45</fullName>
    </recommendedName>
</protein>
<dbReference type="STRING" id="1754190.A0A1Y2F1B4"/>
<evidence type="ECO:0000256" key="6">
    <source>
        <dbReference type="ARBA" id="ARBA00034116"/>
    </source>
</evidence>
<dbReference type="PANTHER" id="PTHR15504">
    <property type="entry name" value="NASOPHARYNGEAL EPITHELIUM SPECIFIC PROTEIN 1"/>
    <property type="match status" value="1"/>
</dbReference>
<evidence type="ECO:0000256" key="9">
    <source>
        <dbReference type="SAM" id="MobiDB-lite"/>
    </source>
</evidence>
<comment type="similarity">
    <text evidence="6">Belongs to the CFAP45 family.</text>
</comment>
<keyword evidence="3 8" id="KW-0175">Coiled coil</keyword>
<keyword evidence="12" id="KW-1185">Reference proteome</keyword>
<dbReference type="Proteomes" id="UP000193920">
    <property type="component" value="Unassembled WGS sequence"/>
</dbReference>
<organism evidence="11 12">
    <name type="scientific">Neocallimastix californiae</name>
    <dbReference type="NCBI Taxonomy" id="1754190"/>
    <lineage>
        <taxon>Eukaryota</taxon>
        <taxon>Fungi</taxon>
        <taxon>Fungi incertae sedis</taxon>
        <taxon>Chytridiomycota</taxon>
        <taxon>Chytridiomycota incertae sedis</taxon>
        <taxon>Neocallimastigomycetes</taxon>
        <taxon>Neocallimastigales</taxon>
        <taxon>Neocallimastigaceae</taxon>
        <taxon>Neocallimastix</taxon>
    </lineage>
</organism>
<evidence type="ECO:0000256" key="1">
    <source>
        <dbReference type="ARBA" id="ARBA00004230"/>
    </source>
</evidence>
<name>A0A1Y2F1B4_9FUNG</name>
<dbReference type="Pfam" id="PF13868">
    <property type="entry name" value="TPH"/>
    <property type="match status" value="1"/>
</dbReference>
<dbReference type="InterPro" id="IPR043597">
    <property type="entry name" value="TPH_dom"/>
</dbReference>
<evidence type="ECO:0000256" key="2">
    <source>
        <dbReference type="ARBA" id="ARBA00022846"/>
    </source>
</evidence>
<comment type="caution">
    <text evidence="11">The sequence shown here is derived from an EMBL/GenBank/DDBJ whole genome shotgun (WGS) entry which is preliminary data.</text>
</comment>
<dbReference type="GO" id="GO:0031514">
    <property type="term" value="C:motile cilium"/>
    <property type="evidence" value="ECO:0007669"/>
    <property type="project" value="UniProtKB-SubCell"/>
</dbReference>
<keyword evidence="2" id="KW-0282">Flagellum</keyword>